<gene>
    <name evidence="1" type="ORF">SLI_6987</name>
</gene>
<reference evidence="2" key="1">
    <citation type="journal article" date="2013" name="Genome Biol. Evol.">
        <title>The genome sequence of Streptomyces lividans 66 reveals a novel tRNA-dependent peptide biosynthetic system within a metal-related genomic island.</title>
        <authorList>
            <person name="Cruz-Morales P."/>
            <person name="Vijgenboom E."/>
            <person name="Iruegas-Bocardo F."/>
            <person name="Girard G."/>
            <person name="Yanez-Guerra L.A."/>
            <person name="Ramos-Aboites H.E."/>
            <person name="Pernodet J.L."/>
            <person name="Anne J."/>
            <person name="van Wezel G.P."/>
            <person name="Barona-Gomez F."/>
        </authorList>
    </citation>
    <scope>NUCLEOTIDE SEQUENCE [LARGE SCALE GENOMIC DNA]</scope>
    <source>
        <strain evidence="2">1326</strain>
    </source>
</reference>
<evidence type="ECO:0000313" key="2">
    <source>
        <dbReference type="Proteomes" id="UP000014062"/>
    </source>
</evidence>
<accession>A0A7U9DZ26</accession>
<name>A0A7U9DZ26_STRLI</name>
<evidence type="ECO:0000313" key="1">
    <source>
        <dbReference type="EMBL" id="EOY51692.1"/>
    </source>
</evidence>
<protein>
    <submittedName>
        <fullName evidence="1">Uncharacterized protein</fullName>
    </submittedName>
</protein>
<proteinExistence type="predicted"/>
<sequence length="40" mass="4216">MHIICSKGSALFTPCLVALLMPRTLMRAGAVGSAARMPSR</sequence>
<dbReference type="AlphaFoldDB" id="A0A7U9DZ26"/>
<organism evidence="1 2">
    <name type="scientific">Streptomyces lividans 1326</name>
    <dbReference type="NCBI Taxonomy" id="1200984"/>
    <lineage>
        <taxon>Bacteria</taxon>
        <taxon>Bacillati</taxon>
        <taxon>Actinomycetota</taxon>
        <taxon>Actinomycetes</taxon>
        <taxon>Kitasatosporales</taxon>
        <taxon>Streptomycetaceae</taxon>
        <taxon>Streptomyces</taxon>
    </lineage>
</organism>
<dbReference type="EMBL" id="CM001889">
    <property type="protein sequence ID" value="EOY51692.1"/>
    <property type="molecule type" value="Genomic_DNA"/>
</dbReference>
<dbReference type="Proteomes" id="UP000014062">
    <property type="component" value="Chromosome"/>
</dbReference>